<proteinExistence type="predicted"/>
<dbReference type="EMBL" id="FNIX01000002">
    <property type="protein sequence ID" value="SDO39717.1"/>
    <property type="molecule type" value="Genomic_DNA"/>
</dbReference>
<evidence type="ECO:0000313" key="1">
    <source>
        <dbReference type="EMBL" id="SDO39717.1"/>
    </source>
</evidence>
<accession>A0A1H0J7K8</accession>
<dbReference type="STRING" id="641025.SAMN05421507_102400"/>
<dbReference type="Proteomes" id="UP000199691">
    <property type="component" value="Unassembled WGS sequence"/>
</dbReference>
<sequence>MRARGWSNGSPLPSGAGYGVRMSSTDRDLYFEPAWSCVEVALGSGDFVKVPVTKSFWRKCTELRSTAIGQWLLTPGLAPWPRGAPPRLELVRSEDNRFRLIAPSSRS</sequence>
<dbReference type="AlphaFoldDB" id="A0A1H0J7K8"/>
<organism evidence="1 2">
    <name type="scientific">Lentzea jiangxiensis</name>
    <dbReference type="NCBI Taxonomy" id="641025"/>
    <lineage>
        <taxon>Bacteria</taxon>
        <taxon>Bacillati</taxon>
        <taxon>Actinomycetota</taxon>
        <taxon>Actinomycetes</taxon>
        <taxon>Pseudonocardiales</taxon>
        <taxon>Pseudonocardiaceae</taxon>
        <taxon>Lentzea</taxon>
    </lineage>
</organism>
<name>A0A1H0J7K8_9PSEU</name>
<protein>
    <submittedName>
        <fullName evidence="1">Uncharacterized protein</fullName>
    </submittedName>
</protein>
<reference evidence="2" key="1">
    <citation type="submission" date="2016-10" db="EMBL/GenBank/DDBJ databases">
        <authorList>
            <person name="Varghese N."/>
            <person name="Submissions S."/>
        </authorList>
    </citation>
    <scope>NUCLEOTIDE SEQUENCE [LARGE SCALE GENOMIC DNA]</scope>
    <source>
        <strain evidence="2">CGMCC 4.6609</strain>
    </source>
</reference>
<gene>
    <name evidence="1" type="ORF">SAMN05421507_102400</name>
</gene>
<keyword evidence="2" id="KW-1185">Reference proteome</keyword>
<evidence type="ECO:0000313" key="2">
    <source>
        <dbReference type="Proteomes" id="UP000199691"/>
    </source>
</evidence>